<evidence type="ECO:0000313" key="3">
    <source>
        <dbReference type="Proteomes" id="UP000789405"/>
    </source>
</evidence>
<gene>
    <name evidence="2" type="ORF">DERYTH_LOCUS28365</name>
</gene>
<name>A0A9N9PC68_9GLOM</name>
<feature type="non-terminal residue" evidence="2">
    <location>
        <position position="66"/>
    </location>
</feature>
<accession>A0A9N9PC68</accession>
<comment type="caution">
    <text evidence="2">The sequence shown here is derived from an EMBL/GenBank/DDBJ whole genome shotgun (WGS) entry which is preliminary data.</text>
</comment>
<dbReference type="EMBL" id="CAJVPY010070294">
    <property type="protein sequence ID" value="CAG8827773.1"/>
    <property type="molecule type" value="Genomic_DNA"/>
</dbReference>
<protein>
    <submittedName>
        <fullName evidence="2">15248_t:CDS:1</fullName>
    </submittedName>
</protein>
<keyword evidence="3" id="KW-1185">Reference proteome</keyword>
<reference evidence="2" key="1">
    <citation type="submission" date="2021-06" db="EMBL/GenBank/DDBJ databases">
        <authorList>
            <person name="Kallberg Y."/>
            <person name="Tangrot J."/>
            <person name="Rosling A."/>
        </authorList>
    </citation>
    <scope>NUCLEOTIDE SEQUENCE</scope>
    <source>
        <strain evidence="2">MA453B</strain>
    </source>
</reference>
<evidence type="ECO:0000313" key="2">
    <source>
        <dbReference type="EMBL" id="CAG8827773.1"/>
    </source>
</evidence>
<feature type="compositionally biased region" description="Basic residues" evidence="1">
    <location>
        <begin position="56"/>
        <end position="66"/>
    </location>
</feature>
<sequence>FLSPSQHSTLFSSSGPDREFVYLKYKDIDRSLRNALQCEEHHKKQKGLHWLNAEARRKHSTSRHTE</sequence>
<feature type="non-terminal residue" evidence="2">
    <location>
        <position position="1"/>
    </location>
</feature>
<dbReference type="AlphaFoldDB" id="A0A9N9PC68"/>
<proteinExistence type="predicted"/>
<evidence type="ECO:0000256" key="1">
    <source>
        <dbReference type="SAM" id="MobiDB-lite"/>
    </source>
</evidence>
<feature type="region of interest" description="Disordered" evidence="1">
    <location>
        <begin position="42"/>
        <end position="66"/>
    </location>
</feature>
<dbReference type="Proteomes" id="UP000789405">
    <property type="component" value="Unassembled WGS sequence"/>
</dbReference>
<organism evidence="2 3">
    <name type="scientific">Dentiscutata erythropus</name>
    <dbReference type="NCBI Taxonomy" id="1348616"/>
    <lineage>
        <taxon>Eukaryota</taxon>
        <taxon>Fungi</taxon>
        <taxon>Fungi incertae sedis</taxon>
        <taxon>Mucoromycota</taxon>
        <taxon>Glomeromycotina</taxon>
        <taxon>Glomeromycetes</taxon>
        <taxon>Diversisporales</taxon>
        <taxon>Gigasporaceae</taxon>
        <taxon>Dentiscutata</taxon>
    </lineage>
</organism>